<dbReference type="AlphaFoldDB" id="A0AAN8FUX0"/>
<organism evidence="1 2">
    <name type="scientific">Trichostrongylus colubriformis</name>
    <name type="common">Black scour worm</name>
    <dbReference type="NCBI Taxonomy" id="6319"/>
    <lineage>
        <taxon>Eukaryota</taxon>
        <taxon>Metazoa</taxon>
        <taxon>Ecdysozoa</taxon>
        <taxon>Nematoda</taxon>
        <taxon>Chromadorea</taxon>
        <taxon>Rhabditida</taxon>
        <taxon>Rhabditina</taxon>
        <taxon>Rhabditomorpha</taxon>
        <taxon>Strongyloidea</taxon>
        <taxon>Trichostrongylidae</taxon>
        <taxon>Trichostrongylus</taxon>
    </lineage>
</organism>
<name>A0AAN8FUX0_TRICO</name>
<sequence length="28" mass="3028">SSALALVSPRSNCHMPFTLCSLELHCLP</sequence>
<dbReference type="Proteomes" id="UP001331761">
    <property type="component" value="Unassembled WGS sequence"/>
</dbReference>
<keyword evidence="2" id="KW-1185">Reference proteome</keyword>
<accession>A0AAN8FUX0</accession>
<evidence type="ECO:0000313" key="1">
    <source>
        <dbReference type="EMBL" id="KAK5981462.1"/>
    </source>
</evidence>
<protein>
    <submittedName>
        <fullName evidence="1">Uncharacterized protein</fullName>
    </submittedName>
</protein>
<dbReference type="EMBL" id="WIXE01006246">
    <property type="protein sequence ID" value="KAK5981462.1"/>
    <property type="molecule type" value="Genomic_DNA"/>
</dbReference>
<proteinExistence type="predicted"/>
<reference evidence="1 2" key="1">
    <citation type="submission" date="2019-10" db="EMBL/GenBank/DDBJ databases">
        <title>Assembly and Annotation for the nematode Trichostrongylus colubriformis.</title>
        <authorList>
            <person name="Martin J."/>
        </authorList>
    </citation>
    <scope>NUCLEOTIDE SEQUENCE [LARGE SCALE GENOMIC DNA]</scope>
    <source>
        <strain evidence="1">G859</strain>
        <tissue evidence="1">Whole worm</tissue>
    </source>
</reference>
<evidence type="ECO:0000313" key="2">
    <source>
        <dbReference type="Proteomes" id="UP001331761"/>
    </source>
</evidence>
<gene>
    <name evidence="1" type="ORF">GCK32_016150</name>
</gene>
<comment type="caution">
    <text evidence="1">The sequence shown here is derived from an EMBL/GenBank/DDBJ whole genome shotgun (WGS) entry which is preliminary data.</text>
</comment>
<feature type="non-terminal residue" evidence="1">
    <location>
        <position position="1"/>
    </location>
</feature>